<dbReference type="PROSITE" id="PS50109">
    <property type="entry name" value="HIS_KIN"/>
    <property type="match status" value="1"/>
</dbReference>
<dbReference type="InterPro" id="IPR003660">
    <property type="entry name" value="HAMP_dom"/>
</dbReference>
<dbReference type="PANTHER" id="PTHR45436">
    <property type="entry name" value="SENSOR HISTIDINE KINASE YKOH"/>
    <property type="match status" value="1"/>
</dbReference>
<evidence type="ECO:0000256" key="4">
    <source>
        <dbReference type="ARBA" id="ARBA00012438"/>
    </source>
</evidence>
<evidence type="ECO:0000256" key="1">
    <source>
        <dbReference type="ARBA" id="ARBA00000085"/>
    </source>
</evidence>
<dbReference type="OrthoDB" id="9786919at2"/>
<evidence type="ECO:0000256" key="5">
    <source>
        <dbReference type="ARBA" id="ARBA00022553"/>
    </source>
</evidence>
<dbReference type="InterPro" id="IPR003661">
    <property type="entry name" value="HisK_dim/P_dom"/>
</dbReference>
<keyword evidence="10" id="KW-0902">Two-component regulatory system</keyword>
<keyword evidence="16" id="KW-1185">Reference proteome</keyword>
<dbReference type="SUPFAM" id="SSF158472">
    <property type="entry name" value="HAMP domain-like"/>
    <property type="match status" value="1"/>
</dbReference>
<dbReference type="GO" id="GO:0000155">
    <property type="term" value="F:phosphorelay sensor kinase activity"/>
    <property type="evidence" value="ECO:0007669"/>
    <property type="project" value="InterPro"/>
</dbReference>
<name>A0A2P2GN57_STREW</name>
<dbReference type="PROSITE" id="PS50885">
    <property type="entry name" value="HAMP"/>
    <property type="match status" value="1"/>
</dbReference>
<feature type="transmembrane region" description="Helical" evidence="12">
    <location>
        <begin position="86"/>
        <end position="109"/>
    </location>
</feature>
<dbReference type="InterPro" id="IPR005467">
    <property type="entry name" value="His_kinase_dom"/>
</dbReference>
<dbReference type="SMART" id="SM00304">
    <property type="entry name" value="HAMP"/>
    <property type="match status" value="1"/>
</dbReference>
<evidence type="ECO:0000256" key="3">
    <source>
        <dbReference type="ARBA" id="ARBA00004236"/>
    </source>
</evidence>
<organism evidence="15 16">
    <name type="scientific">Streptomyces showdoensis</name>
    <dbReference type="NCBI Taxonomy" id="68268"/>
    <lineage>
        <taxon>Bacteria</taxon>
        <taxon>Bacillati</taxon>
        <taxon>Actinomycetota</taxon>
        <taxon>Actinomycetes</taxon>
        <taxon>Kitasatosporales</taxon>
        <taxon>Streptomycetaceae</taxon>
        <taxon>Streptomyces</taxon>
    </lineage>
</organism>
<feature type="domain" description="HAMP" evidence="14">
    <location>
        <begin position="110"/>
        <end position="163"/>
    </location>
</feature>
<evidence type="ECO:0000256" key="9">
    <source>
        <dbReference type="ARBA" id="ARBA00022989"/>
    </source>
</evidence>
<keyword evidence="9 12" id="KW-1133">Transmembrane helix</keyword>
<dbReference type="EC" id="2.7.13.3" evidence="4"/>
<dbReference type="GO" id="GO:0005886">
    <property type="term" value="C:plasma membrane"/>
    <property type="evidence" value="ECO:0007669"/>
    <property type="project" value="UniProtKB-SubCell"/>
</dbReference>
<reference evidence="15 16" key="1">
    <citation type="submission" date="2015-05" db="EMBL/GenBank/DDBJ databases">
        <title>Draft Genome assembly of Streptomyces showdoensis.</title>
        <authorList>
            <person name="Thapa K.K."/>
            <person name="Metsa-Ketela M."/>
        </authorList>
    </citation>
    <scope>NUCLEOTIDE SEQUENCE [LARGE SCALE GENOMIC DNA]</scope>
    <source>
        <strain evidence="15 16">ATCC 15227</strain>
    </source>
</reference>
<sequence>MTALRVPRPGQRSLRLRLTALYSGLFSVTGLLLLGLTYLLFRERLTGTTVLVLPKDAPYADTAPSLSKAQVAALARRLREDALDQLLMMSLLALLVMLVVSVALGWLVAGRALRPLHTIAATAQRLSAATLHERIGLTGPDDELKNLADTFDALLDRLHAAFEAQRRFVANASHELRTPLAVQRAAIQIRLGRARPEDLPRIQEELLETNRRSERLIEGLLTLATSDRGLDRREPADLARIAAEAVGQSRPAIHTAGLRLALDLRPLPVTGDPVLLHQLVGNLVQNAVRHNVPGGSVEVATGPDGALTVRNTGPVVPAGEADSLLEPFRRLSRSGDGVGLGLSIVRSIALAHGGTVDLTAPADGGLVVRVTVPA</sequence>
<dbReference type="EMBL" id="LAQS01000021">
    <property type="protein sequence ID" value="KKZ72937.1"/>
    <property type="molecule type" value="Genomic_DNA"/>
</dbReference>
<dbReference type="CDD" id="cd00082">
    <property type="entry name" value="HisKA"/>
    <property type="match status" value="1"/>
</dbReference>
<gene>
    <name evidence="15" type="ORF">VO63_15425</name>
</gene>
<keyword evidence="11 12" id="KW-0472">Membrane</keyword>
<evidence type="ECO:0000259" key="14">
    <source>
        <dbReference type="PROSITE" id="PS50885"/>
    </source>
</evidence>
<dbReference type="PANTHER" id="PTHR45436:SF15">
    <property type="entry name" value="SENSOR HISTIDINE KINASE CUSS"/>
    <property type="match status" value="1"/>
</dbReference>
<evidence type="ECO:0000256" key="8">
    <source>
        <dbReference type="ARBA" id="ARBA00022777"/>
    </source>
</evidence>
<evidence type="ECO:0000256" key="6">
    <source>
        <dbReference type="ARBA" id="ARBA00022679"/>
    </source>
</evidence>
<feature type="domain" description="Histidine kinase" evidence="13">
    <location>
        <begin position="171"/>
        <end position="374"/>
    </location>
</feature>
<dbReference type="SUPFAM" id="SSF55874">
    <property type="entry name" value="ATPase domain of HSP90 chaperone/DNA topoisomerase II/histidine kinase"/>
    <property type="match status" value="1"/>
</dbReference>
<dbReference type="InterPro" id="IPR036097">
    <property type="entry name" value="HisK_dim/P_sf"/>
</dbReference>
<proteinExistence type="predicted"/>
<protein>
    <recommendedName>
        <fullName evidence="4">histidine kinase</fullName>
        <ecNumber evidence="4">2.7.13.3</ecNumber>
    </recommendedName>
</protein>
<keyword evidence="6" id="KW-0808">Transferase</keyword>
<keyword evidence="8 15" id="KW-0418">Kinase</keyword>
<dbReference type="InterPro" id="IPR003594">
    <property type="entry name" value="HATPase_dom"/>
</dbReference>
<evidence type="ECO:0000313" key="15">
    <source>
        <dbReference type="EMBL" id="KKZ72937.1"/>
    </source>
</evidence>
<evidence type="ECO:0000256" key="7">
    <source>
        <dbReference type="ARBA" id="ARBA00022692"/>
    </source>
</evidence>
<dbReference type="Gene3D" id="6.10.340.10">
    <property type="match status" value="1"/>
</dbReference>
<dbReference type="Pfam" id="PF02518">
    <property type="entry name" value="HATPase_c"/>
    <property type="match status" value="1"/>
</dbReference>
<dbReference type="AlphaFoldDB" id="A0A2P2GN57"/>
<dbReference type="Pfam" id="PF00512">
    <property type="entry name" value="HisKA"/>
    <property type="match status" value="1"/>
</dbReference>
<dbReference type="InterPro" id="IPR036890">
    <property type="entry name" value="HATPase_C_sf"/>
</dbReference>
<evidence type="ECO:0000256" key="12">
    <source>
        <dbReference type="SAM" id="Phobius"/>
    </source>
</evidence>
<comment type="catalytic activity">
    <reaction evidence="1">
        <text>ATP + protein L-histidine = ADP + protein N-phospho-L-histidine.</text>
        <dbReference type="EC" id="2.7.13.3"/>
    </reaction>
</comment>
<comment type="subcellular location">
    <subcellularLocation>
        <location evidence="3">Cell membrane</location>
    </subcellularLocation>
    <subcellularLocation>
        <location evidence="2">Membrane</location>
        <topology evidence="2">Multi-pass membrane protein</topology>
    </subcellularLocation>
</comment>
<dbReference type="Gene3D" id="3.30.565.10">
    <property type="entry name" value="Histidine kinase-like ATPase, C-terminal domain"/>
    <property type="match status" value="1"/>
</dbReference>
<dbReference type="SMART" id="SM00388">
    <property type="entry name" value="HisKA"/>
    <property type="match status" value="1"/>
</dbReference>
<dbReference type="Gene3D" id="1.10.287.130">
    <property type="match status" value="1"/>
</dbReference>
<evidence type="ECO:0000256" key="10">
    <source>
        <dbReference type="ARBA" id="ARBA00023012"/>
    </source>
</evidence>
<dbReference type="CDD" id="cd06225">
    <property type="entry name" value="HAMP"/>
    <property type="match status" value="1"/>
</dbReference>
<evidence type="ECO:0000259" key="13">
    <source>
        <dbReference type="PROSITE" id="PS50109"/>
    </source>
</evidence>
<keyword evidence="5" id="KW-0597">Phosphoprotein</keyword>
<evidence type="ECO:0000256" key="11">
    <source>
        <dbReference type="ARBA" id="ARBA00023136"/>
    </source>
</evidence>
<comment type="caution">
    <text evidence="15">The sequence shown here is derived from an EMBL/GenBank/DDBJ whole genome shotgun (WGS) entry which is preliminary data.</text>
</comment>
<dbReference type="Pfam" id="PF00672">
    <property type="entry name" value="HAMP"/>
    <property type="match status" value="1"/>
</dbReference>
<evidence type="ECO:0000313" key="16">
    <source>
        <dbReference type="Proteomes" id="UP000265325"/>
    </source>
</evidence>
<keyword evidence="7 12" id="KW-0812">Transmembrane</keyword>
<dbReference type="Proteomes" id="UP000265325">
    <property type="component" value="Unassembled WGS sequence"/>
</dbReference>
<dbReference type="SUPFAM" id="SSF47384">
    <property type="entry name" value="Homodimeric domain of signal transducing histidine kinase"/>
    <property type="match status" value="1"/>
</dbReference>
<dbReference type="RefSeq" id="WP_046908346.1">
    <property type="nucleotide sequence ID" value="NZ_BAAAXG010000028.1"/>
</dbReference>
<dbReference type="SMART" id="SM00387">
    <property type="entry name" value="HATPase_c"/>
    <property type="match status" value="1"/>
</dbReference>
<accession>A0A2P2GN57</accession>
<dbReference type="InterPro" id="IPR050428">
    <property type="entry name" value="TCS_sensor_his_kinase"/>
</dbReference>
<evidence type="ECO:0000256" key="2">
    <source>
        <dbReference type="ARBA" id="ARBA00004141"/>
    </source>
</evidence>
<dbReference type="CDD" id="cd00075">
    <property type="entry name" value="HATPase"/>
    <property type="match status" value="1"/>
</dbReference>
<feature type="transmembrane region" description="Helical" evidence="12">
    <location>
        <begin position="20"/>
        <end position="41"/>
    </location>
</feature>